<gene>
    <name evidence="2" type="ORF">METZ01_LOCUS186948</name>
</gene>
<dbReference type="InterPro" id="IPR036265">
    <property type="entry name" value="HIT-like_sf"/>
</dbReference>
<dbReference type="PRINTS" id="PR00332">
    <property type="entry name" value="HISTRIAD"/>
</dbReference>
<sequence length="114" mass="12652">MGSDCIFCEIYSGEIPSEILYRDELCFVVRDIKPSAPSHLLVIPIDHVTYLDEITDDAFDIVAQMFRVAVKIAAEEGISQSGYRLVVNQRDDSGQIIPHLHLHVVGGDNLGRIA</sequence>
<evidence type="ECO:0000259" key="1">
    <source>
        <dbReference type="PROSITE" id="PS51084"/>
    </source>
</evidence>
<dbReference type="InterPro" id="IPR001310">
    <property type="entry name" value="Histidine_triad_HIT"/>
</dbReference>
<name>A0A382D7R7_9ZZZZ</name>
<protein>
    <recommendedName>
        <fullName evidence="1">HIT domain-containing protein</fullName>
    </recommendedName>
</protein>
<dbReference type="Gene3D" id="3.30.428.10">
    <property type="entry name" value="HIT-like"/>
    <property type="match status" value="1"/>
</dbReference>
<accession>A0A382D7R7</accession>
<feature type="domain" description="HIT" evidence="1">
    <location>
        <begin position="6"/>
        <end position="114"/>
    </location>
</feature>
<dbReference type="PROSITE" id="PS51084">
    <property type="entry name" value="HIT_2"/>
    <property type="match status" value="1"/>
</dbReference>
<dbReference type="GO" id="GO:0003824">
    <property type="term" value="F:catalytic activity"/>
    <property type="evidence" value="ECO:0007669"/>
    <property type="project" value="InterPro"/>
</dbReference>
<dbReference type="AlphaFoldDB" id="A0A382D7R7"/>
<dbReference type="PROSITE" id="PS00892">
    <property type="entry name" value="HIT_1"/>
    <property type="match status" value="1"/>
</dbReference>
<reference evidence="2" key="1">
    <citation type="submission" date="2018-05" db="EMBL/GenBank/DDBJ databases">
        <authorList>
            <person name="Lanie J.A."/>
            <person name="Ng W.-L."/>
            <person name="Kazmierczak K.M."/>
            <person name="Andrzejewski T.M."/>
            <person name="Davidsen T.M."/>
            <person name="Wayne K.J."/>
            <person name="Tettelin H."/>
            <person name="Glass J.I."/>
            <person name="Rusch D."/>
            <person name="Podicherti R."/>
            <person name="Tsui H.-C.T."/>
            <person name="Winkler M.E."/>
        </authorList>
    </citation>
    <scope>NUCLEOTIDE SEQUENCE</scope>
</reference>
<dbReference type="InterPro" id="IPR011146">
    <property type="entry name" value="HIT-like"/>
</dbReference>
<dbReference type="SUPFAM" id="SSF54197">
    <property type="entry name" value="HIT-like"/>
    <property type="match status" value="1"/>
</dbReference>
<dbReference type="InterPro" id="IPR019808">
    <property type="entry name" value="Histidine_triad_CS"/>
</dbReference>
<evidence type="ECO:0000313" key="2">
    <source>
        <dbReference type="EMBL" id="SVB34094.1"/>
    </source>
</evidence>
<dbReference type="EMBL" id="UINC01037899">
    <property type="protein sequence ID" value="SVB34094.1"/>
    <property type="molecule type" value="Genomic_DNA"/>
</dbReference>
<dbReference type="PANTHER" id="PTHR23089">
    <property type="entry name" value="HISTIDINE TRIAD HIT PROTEIN"/>
    <property type="match status" value="1"/>
</dbReference>
<organism evidence="2">
    <name type="scientific">marine metagenome</name>
    <dbReference type="NCBI Taxonomy" id="408172"/>
    <lineage>
        <taxon>unclassified sequences</taxon>
        <taxon>metagenomes</taxon>
        <taxon>ecological metagenomes</taxon>
    </lineage>
</organism>
<proteinExistence type="predicted"/>
<dbReference type="Pfam" id="PF01230">
    <property type="entry name" value="HIT"/>
    <property type="match status" value="1"/>
</dbReference>